<dbReference type="InterPro" id="IPR008928">
    <property type="entry name" value="6-hairpin_glycosidase_sf"/>
</dbReference>
<evidence type="ECO:0000256" key="4">
    <source>
        <dbReference type="ARBA" id="ARBA00012350"/>
    </source>
</evidence>
<dbReference type="Proteomes" id="UP001212411">
    <property type="component" value="Chromosome 1"/>
</dbReference>
<evidence type="ECO:0000256" key="5">
    <source>
        <dbReference type="ARBA" id="ARBA00022729"/>
    </source>
</evidence>
<evidence type="ECO:0000256" key="2">
    <source>
        <dbReference type="ARBA" id="ARBA00004308"/>
    </source>
</evidence>
<keyword evidence="8" id="KW-0325">Glycoprotein</keyword>
<proteinExistence type="inferred from homology"/>
<accession>A0AAF0AVI4</accession>
<dbReference type="EMBL" id="CP115611">
    <property type="protein sequence ID" value="WBW72483.1"/>
    <property type="molecule type" value="Genomic_DNA"/>
</dbReference>
<evidence type="ECO:0000313" key="14">
    <source>
        <dbReference type="EMBL" id="WBW72483.1"/>
    </source>
</evidence>
<feature type="transmembrane region" description="Helical" evidence="12">
    <location>
        <begin position="432"/>
        <end position="452"/>
    </location>
</feature>
<evidence type="ECO:0000256" key="13">
    <source>
        <dbReference type="SAM" id="SignalP"/>
    </source>
</evidence>
<gene>
    <name evidence="14" type="primary">dfg501</name>
    <name evidence="14" type="ORF">SOMG_02155</name>
</gene>
<sequence length="483" mass="53920">MKNSLLLPFLYIISICLPFFQVQALHLDIHDDDSIRSTINSMTGELMNYWNGTDCKFVSSYWWLTGASMTVLLNNGILFDNNTYTDLVSKSLMYNAGSDHDYQPSDEYFNLGNDDQGIWGAAAMDAAELNLKQVDDSSASWLEISQAAFNRISGRWDNVNCNGGVRWQAFPWLSGYTYKNSISNGLLFQLAARLARFTGDSSYEDWVNRIWDWSTSSGFVNTTNYSVYDGSKASTNCTTIDHSQWSYNLGVYMTGVAYMYNYTQGDNIWKKRLDGFISHATSFFINNGIAWDPQCENTGTCNIDQTAFKGILMQSFGNAIRLAPYTRSKLYPLIETSATAAALACSGGYSGNSCGVHWSWDNSTWDGTYGVGQQFSALEAVQMLYVDKYPKLVTLSNSSDNRSNSSYASANSTTDNYEVNVSRPTEADRGGAGFLTFLAAFLLLGVSIWAMIEDEEGKIPSRTHQSNTETFEDKKKDETIMNV</sequence>
<dbReference type="AlphaFoldDB" id="A0AAF0AVI4"/>
<comment type="similarity">
    <text evidence="3 10">Belongs to the glycosyl hydrolase 76 family.</text>
</comment>
<organism evidence="14 15">
    <name type="scientific">Schizosaccharomyces osmophilus</name>
    <dbReference type="NCBI Taxonomy" id="2545709"/>
    <lineage>
        <taxon>Eukaryota</taxon>
        <taxon>Fungi</taxon>
        <taxon>Dikarya</taxon>
        <taxon>Ascomycota</taxon>
        <taxon>Taphrinomycotina</taxon>
        <taxon>Schizosaccharomycetes</taxon>
        <taxon>Schizosaccharomycetales</taxon>
        <taxon>Schizosaccharomycetaceae</taxon>
        <taxon>Schizosaccharomyces</taxon>
    </lineage>
</organism>
<evidence type="ECO:0000256" key="1">
    <source>
        <dbReference type="ARBA" id="ARBA00001452"/>
    </source>
</evidence>
<dbReference type="KEGG" id="som:SOMG_02155"/>
<evidence type="ECO:0000256" key="6">
    <source>
        <dbReference type="ARBA" id="ARBA00022801"/>
    </source>
</evidence>
<keyword evidence="6 10" id="KW-0378">Hydrolase</keyword>
<dbReference type="RefSeq" id="XP_056036726.1">
    <property type="nucleotide sequence ID" value="XM_056180947.1"/>
</dbReference>
<evidence type="ECO:0000256" key="3">
    <source>
        <dbReference type="ARBA" id="ARBA00009699"/>
    </source>
</evidence>
<dbReference type="SUPFAM" id="SSF48208">
    <property type="entry name" value="Six-hairpin glycosidases"/>
    <property type="match status" value="1"/>
</dbReference>
<keyword evidence="12" id="KW-0812">Transmembrane</keyword>
<dbReference type="InterPro" id="IPR005198">
    <property type="entry name" value="Glyco_hydro_76"/>
</dbReference>
<dbReference type="PIRSF" id="PIRSF016302">
    <property type="entry name" value="Man_a_manosd"/>
    <property type="match status" value="1"/>
</dbReference>
<dbReference type="InterPro" id="IPR014480">
    <property type="entry name" value="Mannan-1_6-alpha_mannosidase"/>
</dbReference>
<dbReference type="Pfam" id="PF03663">
    <property type="entry name" value="Glyco_hydro_76"/>
    <property type="match status" value="1"/>
</dbReference>
<dbReference type="PANTHER" id="PTHR12145">
    <property type="entry name" value="MANNAN ENDO-1,6-ALPHA-MANNOSIDASE DCW1"/>
    <property type="match status" value="1"/>
</dbReference>
<evidence type="ECO:0000256" key="11">
    <source>
        <dbReference type="SAM" id="MobiDB-lite"/>
    </source>
</evidence>
<comment type="catalytic activity">
    <reaction evidence="1 10">
        <text>Random hydrolysis of (1-&gt;6)-alpha-D-mannosidic linkages in unbranched (1-&gt;6)-mannans.</text>
        <dbReference type="EC" id="3.2.1.101"/>
    </reaction>
</comment>
<evidence type="ECO:0000256" key="12">
    <source>
        <dbReference type="SAM" id="Phobius"/>
    </source>
</evidence>
<comment type="subcellular location">
    <subcellularLocation>
        <location evidence="2">Endomembrane system</location>
    </subcellularLocation>
</comment>
<feature type="region of interest" description="Disordered" evidence="11">
    <location>
        <begin position="460"/>
        <end position="483"/>
    </location>
</feature>
<keyword evidence="12" id="KW-1133">Transmembrane helix</keyword>
<name>A0AAF0AVI4_9SCHI</name>
<dbReference type="FunFam" id="1.50.10.20:FF:000006">
    <property type="entry name" value="Mannan endo-1,6-alpha-mannosidase"/>
    <property type="match status" value="1"/>
</dbReference>
<keyword evidence="5 13" id="KW-0732">Signal</keyword>
<evidence type="ECO:0000256" key="7">
    <source>
        <dbReference type="ARBA" id="ARBA00023136"/>
    </source>
</evidence>
<keyword evidence="15" id="KW-1185">Reference proteome</keyword>
<dbReference type="EC" id="3.2.1.101" evidence="4 10"/>
<feature type="chain" id="PRO_5042134823" description="Mannan endo-1,6-alpha-mannosidase" evidence="13">
    <location>
        <begin position="25"/>
        <end position="483"/>
    </location>
</feature>
<feature type="signal peptide" evidence="13">
    <location>
        <begin position="1"/>
        <end position="24"/>
    </location>
</feature>
<dbReference type="PANTHER" id="PTHR12145:SF39">
    <property type="entry name" value="MANNAN ENDO-1,6-ALPHA-MANNOSIDASE C1198.06C-RELATED"/>
    <property type="match status" value="1"/>
</dbReference>
<dbReference type="GO" id="GO:0012505">
    <property type="term" value="C:endomembrane system"/>
    <property type="evidence" value="ECO:0007669"/>
    <property type="project" value="UniProtKB-SubCell"/>
</dbReference>
<dbReference type="GO" id="GO:0009272">
    <property type="term" value="P:fungal-type cell wall biogenesis"/>
    <property type="evidence" value="ECO:0007669"/>
    <property type="project" value="TreeGrafter"/>
</dbReference>
<feature type="compositionally biased region" description="Basic and acidic residues" evidence="11">
    <location>
        <begin position="471"/>
        <end position="483"/>
    </location>
</feature>
<keyword evidence="7 12" id="KW-0472">Membrane</keyword>
<evidence type="ECO:0000256" key="8">
    <source>
        <dbReference type="ARBA" id="ARBA00023180"/>
    </source>
</evidence>
<dbReference type="GO" id="GO:0016052">
    <property type="term" value="P:carbohydrate catabolic process"/>
    <property type="evidence" value="ECO:0007669"/>
    <property type="project" value="InterPro"/>
</dbReference>
<dbReference type="Gene3D" id="1.50.10.20">
    <property type="match status" value="1"/>
</dbReference>
<reference evidence="14 15" key="1">
    <citation type="journal article" date="2023" name="G3 (Bethesda)">
        <title>A high-quality reference genome for the fission yeast Schizosaccharomyces osmophilus.</title>
        <authorList>
            <person name="Jia G.S."/>
            <person name="Zhang W.C."/>
            <person name="Liang Y."/>
            <person name="Liu X.H."/>
            <person name="Rhind N."/>
            <person name="Pidoux A."/>
            <person name="Brysch-Herzberg M."/>
            <person name="Du L.L."/>
        </authorList>
    </citation>
    <scope>NUCLEOTIDE SEQUENCE [LARGE SCALE GENOMIC DNA]</scope>
    <source>
        <strain evidence="14 15">CBS 15793</strain>
    </source>
</reference>
<dbReference type="GeneID" id="80875636"/>
<keyword evidence="9 10" id="KW-0326">Glycosidase</keyword>
<protein>
    <recommendedName>
        <fullName evidence="4 10">Mannan endo-1,6-alpha-mannosidase</fullName>
        <ecNumber evidence="4 10">3.2.1.101</ecNumber>
    </recommendedName>
</protein>
<evidence type="ECO:0000313" key="15">
    <source>
        <dbReference type="Proteomes" id="UP001212411"/>
    </source>
</evidence>
<evidence type="ECO:0000256" key="9">
    <source>
        <dbReference type="ARBA" id="ARBA00023295"/>
    </source>
</evidence>
<evidence type="ECO:0000256" key="10">
    <source>
        <dbReference type="PIRNR" id="PIRNR016302"/>
    </source>
</evidence>
<dbReference type="GO" id="GO:0008496">
    <property type="term" value="F:mannan endo-1,6-alpha-mannosidase activity"/>
    <property type="evidence" value="ECO:0007669"/>
    <property type="project" value="UniProtKB-UniRule"/>
</dbReference>